<dbReference type="Proteomes" id="UP000030816">
    <property type="component" value="Unassembled WGS sequence"/>
</dbReference>
<keyword evidence="7" id="KW-0406">Ion transport</keyword>
<dbReference type="EMBL" id="AZHE01000017">
    <property type="protein sequence ID" value="KHN96099.1"/>
    <property type="molecule type" value="Genomic_DNA"/>
</dbReference>
<name>A0A0B2WR53_METAS</name>
<evidence type="ECO:0000313" key="14">
    <source>
        <dbReference type="Proteomes" id="UP000030816"/>
    </source>
</evidence>
<keyword evidence="2" id="KW-0813">Transport</keyword>
<gene>
    <name evidence="13" type="ORF">MAM_05947</name>
</gene>
<keyword evidence="6" id="KW-0915">Sodium</keyword>
<dbReference type="PANTHER" id="PTHR43562:SF3">
    <property type="entry name" value="SODIUM ION_PROTON EXCHANGER (EUROFUNG)"/>
    <property type="match status" value="1"/>
</dbReference>
<dbReference type="AlphaFoldDB" id="A0A0B2WR53"/>
<feature type="compositionally biased region" description="Polar residues" evidence="10">
    <location>
        <begin position="318"/>
        <end position="330"/>
    </location>
</feature>
<feature type="region of interest" description="Disordered" evidence="10">
    <location>
        <begin position="294"/>
        <end position="330"/>
    </location>
</feature>
<dbReference type="Pfam" id="PF00999">
    <property type="entry name" value="Na_H_Exchanger"/>
    <property type="match status" value="1"/>
</dbReference>
<feature type="transmembrane region" description="Helical" evidence="11">
    <location>
        <begin position="99"/>
        <end position="120"/>
    </location>
</feature>
<evidence type="ECO:0000256" key="2">
    <source>
        <dbReference type="ARBA" id="ARBA00022448"/>
    </source>
</evidence>
<dbReference type="InterPro" id="IPR006153">
    <property type="entry name" value="Cation/H_exchanger_TM"/>
</dbReference>
<feature type="transmembrane region" description="Helical" evidence="11">
    <location>
        <begin position="202"/>
        <end position="226"/>
    </location>
</feature>
<reference evidence="13 14" key="1">
    <citation type="journal article" date="2014" name="Proc. Natl. Acad. Sci. U.S.A.">
        <title>Trajectory and genomic determinants of fungal-pathogen speciation and host adaptation.</title>
        <authorList>
            <person name="Hu X."/>
            <person name="Xiao G."/>
            <person name="Zheng P."/>
            <person name="Shang Y."/>
            <person name="Su Y."/>
            <person name="Zhang X."/>
            <person name="Liu X."/>
            <person name="Zhan S."/>
            <person name="St Leger R.J."/>
            <person name="Wang C."/>
        </authorList>
    </citation>
    <scope>NUCLEOTIDE SEQUENCE [LARGE SCALE GENOMIC DNA]</scope>
    <source>
        <strain evidence="13 14">ARSEF 1941</strain>
    </source>
</reference>
<evidence type="ECO:0000256" key="6">
    <source>
        <dbReference type="ARBA" id="ARBA00023053"/>
    </source>
</evidence>
<comment type="subcellular location">
    <subcellularLocation>
        <location evidence="1">Membrane</location>
        <topology evidence="1">Multi-pass membrane protein</topology>
    </subcellularLocation>
</comment>
<feature type="domain" description="Cation/H+ exchanger transmembrane" evidence="12">
    <location>
        <begin position="45"/>
        <end position="282"/>
    </location>
</feature>
<feature type="transmembrane region" description="Helical" evidence="11">
    <location>
        <begin position="16"/>
        <end position="33"/>
    </location>
</feature>
<dbReference type="GO" id="GO:0015297">
    <property type="term" value="F:antiporter activity"/>
    <property type="evidence" value="ECO:0007669"/>
    <property type="project" value="UniProtKB-KW"/>
</dbReference>
<keyword evidence="8 11" id="KW-0472">Membrane</keyword>
<proteinExistence type="predicted"/>
<dbReference type="GeneID" id="63740402"/>
<dbReference type="HOGENOM" id="CLU_024407_0_0_1"/>
<evidence type="ECO:0000256" key="4">
    <source>
        <dbReference type="ARBA" id="ARBA00022692"/>
    </source>
</evidence>
<feature type="transmembrane region" description="Helical" evidence="11">
    <location>
        <begin position="162"/>
        <end position="182"/>
    </location>
</feature>
<dbReference type="GO" id="GO:1902600">
    <property type="term" value="P:proton transmembrane transport"/>
    <property type="evidence" value="ECO:0007669"/>
    <property type="project" value="InterPro"/>
</dbReference>
<keyword evidence="9" id="KW-0739">Sodium transport</keyword>
<keyword evidence="4 11" id="KW-0812">Transmembrane</keyword>
<sequence length="368" mass="38884">MQQLAETASLPYHEPGIVTILTQSSFFLVLNVVNYVLDKAVYCGLLGQVFIGIAWGTPGAKWLGVEVERVVVQLGYLGLLLLVYQGGLSTSLQSLKANLLLSICVAITGIGLPIGSSFVLQHLTHATPIQCFAAGAALCSTSLGTTFTVLSASGLAKSRLGVVLSTAAMMDDVVGLVMVQIISNLGQNSGGVSAVATVRPLLVSSAFVVLAMVACLALVRPATLWLNSQRARKPLGFLGRTLKTRETALLLHTLILVGCVTAASFAGTSNLFAAYLAGVSITWWDSVSQFAEAGSPRVSNSSTSGSTAEPRTPRDGEGSTNTRRAIQDNDSQSLSGLETYEMFYLEPVDRIMRPLFFVRCLQAYALSG</sequence>
<dbReference type="RefSeq" id="XP_040677165.1">
    <property type="nucleotide sequence ID" value="XM_040824745.1"/>
</dbReference>
<evidence type="ECO:0000256" key="3">
    <source>
        <dbReference type="ARBA" id="ARBA00022449"/>
    </source>
</evidence>
<dbReference type="InterPro" id="IPR038770">
    <property type="entry name" value="Na+/solute_symporter_sf"/>
</dbReference>
<feature type="transmembrane region" description="Helical" evidence="11">
    <location>
        <begin position="132"/>
        <end position="150"/>
    </location>
</feature>
<evidence type="ECO:0000256" key="10">
    <source>
        <dbReference type="SAM" id="MobiDB-lite"/>
    </source>
</evidence>
<organism evidence="13 14">
    <name type="scientific">Metarhizium album (strain ARSEF 1941)</name>
    <dbReference type="NCBI Taxonomy" id="1081103"/>
    <lineage>
        <taxon>Eukaryota</taxon>
        <taxon>Fungi</taxon>
        <taxon>Dikarya</taxon>
        <taxon>Ascomycota</taxon>
        <taxon>Pezizomycotina</taxon>
        <taxon>Sordariomycetes</taxon>
        <taxon>Hypocreomycetidae</taxon>
        <taxon>Hypocreales</taxon>
        <taxon>Clavicipitaceae</taxon>
        <taxon>Metarhizium</taxon>
    </lineage>
</organism>
<keyword evidence="5 11" id="KW-1133">Transmembrane helix</keyword>
<feature type="transmembrane region" description="Helical" evidence="11">
    <location>
        <begin position="70"/>
        <end position="87"/>
    </location>
</feature>
<evidence type="ECO:0000256" key="8">
    <source>
        <dbReference type="ARBA" id="ARBA00023136"/>
    </source>
</evidence>
<evidence type="ECO:0000256" key="11">
    <source>
        <dbReference type="SAM" id="Phobius"/>
    </source>
</evidence>
<dbReference type="PANTHER" id="PTHR43562">
    <property type="entry name" value="NAPA-TYPE SODIUM/HYDROGEN ANTIPORTER"/>
    <property type="match status" value="1"/>
</dbReference>
<keyword evidence="14" id="KW-1185">Reference proteome</keyword>
<evidence type="ECO:0000256" key="9">
    <source>
        <dbReference type="ARBA" id="ARBA00023201"/>
    </source>
</evidence>
<evidence type="ECO:0000256" key="7">
    <source>
        <dbReference type="ARBA" id="ARBA00023065"/>
    </source>
</evidence>
<feature type="transmembrane region" description="Helical" evidence="11">
    <location>
        <begin position="247"/>
        <end position="266"/>
    </location>
</feature>
<dbReference type="GO" id="GO:0016020">
    <property type="term" value="C:membrane"/>
    <property type="evidence" value="ECO:0007669"/>
    <property type="project" value="UniProtKB-SubCell"/>
</dbReference>
<feature type="transmembrane region" description="Helical" evidence="11">
    <location>
        <begin position="40"/>
        <end position="58"/>
    </location>
</feature>
<keyword evidence="3" id="KW-0050">Antiport</keyword>
<evidence type="ECO:0000313" key="13">
    <source>
        <dbReference type="EMBL" id="KHN96099.1"/>
    </source>
</evidence>
<dbReference type="OrthoDB" id="1288932at2759"/>
<evidence type="ECO:0000256" key="1">
    <source>
        <dbReference type="ARBA" id="ARBA00004141"/>
    </source>
</evidence>
<comment type="caution">
    <text evidence="13">The sequence shown here is derived from an EMBL/GenBank/DDBJ whole genome shotgun (WGS) entry which is preliminary data.</text>
</comment>
<evidence type="ECO:0000256" key="5">
    <source>
        <dbReference type="ARBA" id="ARBA00022989"/>
    </source>
</evidence>
<dbReference type="GO" id="GO:0006814">
    <property type="term" value="P:sodium ion transport"/>
    <property type="evidence" value="ECO:0007669"/>
    <property type="project" value="UniProtKB-KW"/>
</dbReference>
<dbReference type="Gene3D" id="1.20.1530.20">
    <property type="match status" value="1"/>
</dbReference>
<protein>
    <submittedName>
        <fullName evidence="13">Cation/H+ exchanger</fullName>
    </submittedName>
</protein>
<feature type="compositionally biased region" description="Polar residues" evidence="10">
    <location>
        <begin position="297"/>
        <end position="309"/>
    </location>
</feature>
<accession>A0A0B2WR53</accession>
<evidence type="ECO:0000259" key="12">
    <source>
        <dbReference type="Pfam" id="PF00999"/>
    </source>
</evidence>